<reference evidence="1 2" key="1">
    <citation type="submission" date="2014-07" db="EMBL/GenBank/DDBJ databases">
        <title>Genome Sequencing of Dermacoccus nishinomiyaensis.</title>
        <authorList>
            <person name="Hong K.W."/>
            <person name="Chan K.G."/>
        </authorList>
    </citation>
    <scope>NUCLEOTIDE SEQUENCE [LARGE SCALE GENOMIC DNA]</scope>
    <source>
        <strain evidence="1 2">M25</strain>
    </source>
</reference>
<accession>A0A075JGP3</accession>
<protein>
    <submittedName>
        <fullName evidence="1">Uncharacterized protein</fullName>
    </submittedName>
</protein>
<dbReference type="OrthoDB" id="9778801at2"/>
<proteinExistence type="predicted"/>
<organism evidence="1 2">
    <name type="scientific">Dermacoccus nishinomiyaensis</name>
    <dbReference type="NCBI Taxonomy" id="1274"/>
    <lineage>
        <taxon>Bacteria</taxon>
        <taxon>Bacillati</taxon>
        <taxon>Actinomycetota</taxon>
        <taxon>Actinomycetes</taxon>
        <taxon>Micrococcales</taxon>
        <taxon>Dermacoccaceae</taxon>
        <taxon>Dermacoccus</taxon>
    </lineage>
</organism>
<dbReference type="RefSeq" id="WP_038568642.1">
    <property type="nucleotide sequence ID" value="NZ_CP008889.1"/>
</dbReference>
<evidence type="ECO:0000313" key="1">
    <source>
        <dbReference type="EMBL" id="AIF41059.1"/>
    </source>
</evidence>
<sequence length="217" mass="23252">MSMALETDTSFSDLGLSLPALARLRLHQTWTAPLPVSSTQAAELWLADLDLPVRLSRWAHGFRSYDLGAFTADEFAARKRDVLTACGRTDGRVLMLAQPARDAVAPRIYWVLDEDDTPVAHIAEIVHDGERLGMFVTGADGRHVQGRLVIDGTPTETVGQLRAHLDADGVRVGLQLTSVDGSPVLTMSLTGTLASGSSRALIQSAQRAAASQRVLAA</sequence>
<dbReference type="AlphaFoldDB" id="A0A075JGP3"/>
<dbReference type="KEGG" id="dni:HX89_09015"/>
<name>A0A075JGP3_9MICO</name>
<dbReference type="HOGENOM" id="CLU_1270584_0_0_11"/>
<dbReference type="Proteomes" id="UP000027986">
    <property type="component" value="Chromosome"/>
</dbReference>
<dbReference type="GeneID" id="41841278"/>
<keyword evidence="2" id="KW-1185">Reference proteome</keyword>
<dbReference type="STRING" id="1274.HX89_09015"/>
<gene>
    <name evidence="1" type="ORF">HX89_09015</name>
</gene>
<dbReference type="EMBL" id="CP008889">
    <property type="protein sequence ID" value="AIF41059.1"/>
    <property type="molecule type" value="Genomic_DNA"/>
</dbReference>
<evidence type="ECO:0000313" key="2">
    <source>
        <dbReference type="Proteomes" id="UP000027986"/>
    </source>
</evidence>